<dbReference type="Proteomes" id="UP000002457">
    <property type="component" value="Chromosome"/>
</dbReference>
<keyword evidence="3" id="KW-1185">Reference proteome</keyword>
<organism evidence="2 3">
    <name type="scientific">Methanosphaerula palustris (strain ATCC BAA-1556 / DSM 19958 / E1-9c)</name>
    <dbReference type="NCBI Taxonomy" id="521011"/>
    <lineage>
        <taxon>Archaea</taxon>
        <taxon>Methanobacteriati</taxon>
        <taxon>Methanobacteriota</taxon>
        <taxon>Stenosarchaea group</taxon>
        <taxon>Methanomicrobia</taxon>
        <taxon>Methanomicrobiales</taxon>
        <taxon>Methanoregulaceae</taxon>
        <taxon>Methanosphaerula</taxon>
    </lineage>
</organism>
<dbReference type="STRING" id="521011.Mpal_0981"/>
<accession>B8GGS7</accession>
<dbReference type="Gene3D" id="3.30.110.170">
    <property type="entry name" value="Protein of unknown function (DUF541), domain 1"/>
    <property type="match status" value="1"/>
</dbReference>
<evidence type="ECO:0000313" key="2">
    <source>
        <dbReference type="EMBL" id="ACL16332.1"/>
    </source>
</evidence>
<dbReference type="AlphaFoldDB" id="B8GGS7"/>
<dbReference type="GO" id="GO:0006974">
    <property type="term" value="P:DNA damage response"/>
    <property type="evidence" value="ECO:0007669"/>
    <property type="project" value="TreeGrafter"/>
</dbReference>
<feature type="compositionally biased region" description="Polar residues" evidence="1">
    <location>
        <begin position="1"/>
        <end position="17"/>
    </location>
</feature>
<dbReference type="Pfam" id="PF04402">
    <property type="entry name" value="SIMPL"/>
    <property type="match status" value="1"/>
</dbReference>
<dbReference type="KEGG" id="mpl:Mpal_0981"/>
<gene>
    <name evidence="2" type="ordered locus">Mpal_0981</name>
</gene>
<evidence type="ECO:0008006" key="4">
    <source>
        <dbReference type="Google" id="ProtNLM"/>
    </source>
</evidence>
<proteinExistence type="predicted"/>
<feature type="region of interest" description="Disordered" evidence="1">
    <location>
        <begin position="1"/>
        <end position="20"/>
    </location>
</feature>
<dbReference type="InterPro" id="IPR052022">
    <property type="entry name" value="26kDa_periplasmic_antigen"/>
</dbReference>
<evidence type="ECO:0000313" key="3">
    <source>
        <dbReference type="Proteomes" id="UP000002457"/>
    </source>
</evidence>
<dbReference type="InterPro" id="IPR007497">
    <property type="entry name" value="SIMPL/DUF541"/>
</dbReference>
<dbReference type="eggNOG" id="arCOG04715">
    <property type="taxonomic scope" value="Archaea"/>
</dbReference>
<dbReference type="HOGENOM" id="CLU_080344_1_0_2"/>
<name>B8GGS7_METPE</name>
<dbReference type="EMBL" id="CP001338">
    <property type="protein sequence ID" value="ACL16332.1"/>
    <property type="molecule type" value="Genomic_DNA"/>
</dbReference>
<dbReference type="PANTHER" id="PTHR34387:SF2">
    <property type="entry name" value="SLR1258 PROTEIN"/>
    <property type="match status" value="1"/>
</dbReference>
<reference evidence="2 3" key="1">
    <citation type="journal article" date="2015" name="Genome Announc.">
        <title>Complete Genome Sequence of Methanosphaerula palustris E1-9CT, a Hydrogenotrophic Methanogen Isolated from a Minerotrophic Fen Peatland.</title>
        <authorList>
            <person name="Cadillo-Quiroz H."/>
            <person name="Browne P."/>
            <person name="Kyrpides N."/>
            <person name="Woyke T."/>
            <person name="Goodwin L."/>
            <person name="Detter C."/>
            <person name="Yavitt J.B."/>
            <person name="Zinder S.H."/>
        </authorList>
    </citation>
    <scope>NUCLEOTIDE SEQUENCE [LARGE SCALE GENOMIC DNA]</scope>
    <source>
        <strain evidence="3">ATCC BAA-1556 / DSM 19958 / E1-9c</strain>
    </source>
</reference>
<protein>
    <recommendedName>
        <fullName evidence="4">Outer membrane protein</fullName>
    </recommendedName>
</protein>
<dbReference type="Gene3D" id="3.30.70.2970">
    <property type="entry name" value="Protein of unknown function (DUF541), domain 2"/>
    <property type="match status" value="1"/>
</dbReference>
<dbReference type="PANTHER" id="PTHR34387">
    <property type="entry name" value="SLR1258 PROTEIN"/>
    <property type="match status" value="1"/>
</dbReference>
<evidence type="ECO:0000256" key="1">
    <source>
        <dbReference type="SAM" id="MobiDB-lite"/>
    </source>
</evidence>
<sequence>MISTAATTSSGVPQTDQSTDRLIHTQATGEVQTAPDRAEILFSVETQNADVKVAQAENAQQMSTCMEALKKAGIPNESLQTTGYSITPIYSDQSSSSSIPVTTTANTTIQSYRVTNTLKVELTDVTRAGEVIDLTTAAGANRVDSLSFSLSDAQTAIYRKQVITEAVNKTRPDAEAAAAALGVSVGQVQDVSIDGLSTPVTYASLTKSTSIAPAATVSTPITPGTVSVTAQVAVVYRIG</sequence>